<dbReference type="Proteomes" id="UP000325636">
    <property type="component" value="Unassembled WGS sequence"/>
</dbReference>
<dbReference type="AlphaFoldDB" id="A0A5J5LYE5"/>
<accession>A0A5J5LYE5</accession>
<proteinExistence type="predicted"/>
<sequence length="100" mass="11100">MITDVSAAACKHLTEKLMRSGVWGRHFDTLSDRATPPTGGLGGSTPQKLGLSDQVASNTKSVGYRLNIRRGTHAKRRINNQFLITRFSIKVLPDKHFRIP</sequence>
<comment type="caution">
    <text evidence="1">The sequence shown here is derived from an EMBL/GenBank/DDBJ whole genome shotgun (WGS) entry which is preliminary data.</text>
</comment>
<evidence type="ECO:0000313" key="1">
    <source>
        <dbReference type="EMBL" id="KAB0242747.1"/>
    </source>
</evidence>
<dbReference type="EMBL" id="SRLN01000012">
    <property type="protein sequence ID" value="KAB0242747.1"/>
    <property type="molecule type" value="Genomic_DNA"/>
</dbReference>
<name>A0A5J5LYE5_MICAE</name>
<evidence type="ECO:0000313" key="2">
    <source>
        <dbReference type="Proteomes" id="UP000325636"/>
    </source>
</evidence>
<organism evidence="1 2">
    <name type="scientific">Microcystis aeruginosa EAWAG127a</name>
    <dbReference type="NCBI Taxonomy" id="2529855"/>
    <lineage>
        <taxon>Bacteria</taxon>
        <taxon>Bacillati</taxon>
        <taxon>Cyanobacteriota</taxon>
        <taxon>Cyanophyceae</taxon>
        <taxon>Oscillatoriophycideae</taxon>
        <taxon>Chroococcales</taxon>
        <taxon>Microcystaceae</taxon>
        <taxon>Microcystis</taxon>
    </lineage>
</organism>
<protein>
    <submittedName>
        <fullName evidence="1">Uncharacterized protein</fullName>
    </submittedName>
</protein>
<reference evidence="2" key="1">
    <citation type="submission" date="2019-04" db="EMBL/GenBank/DDBJ databases">
        <title>Microviridin 1777: A Toxic Chymotrypsin Inhibitor Discovered by a Metabologenomic Approach.</title>
        <authorList>
            <person name="Sieber S."/>
            <person name="Grendelmeier S.M."/>
            <person name="Harris L.A."/>
            <person name="Mitchell D.A."/>
            <person name="Gademann K."/>
        </authorList>
    </citation>
    <scope>NUCLEOTIDE SEQUENCE [LARGE SCALE GENOMIC DNA]</scope>
    <source>
        <strain evidence="2">EAWAG127a</strain>
    </source>
</reference>
<gene>
    <name evidence="1" type="ORF">EZJ55_21485</name>
</gene>